<dbReference type="EMBL" id="GL450410">
    <property type="protein sequence ID" value="EFN80986.1"/>
    <property type="molecule type" value="Genomic_DNA"/>
</dbReference>
<protein>
    <submittedName>
        <fullName evidence="1">Uncharacterized protein</fullName>
    </submittedName>
</protein>
<sequence>ANLAAALLHKNARYLESRFFNALKDIVALCDLTRRSLMSTVVPKNINEFLLQSALNNPNLWIKPIMWTNVFSRARFNSSLPLSYLETITSIWRGTPQETESDQCLAKIVRNSLNGRCRIPKICIQILTRNDDPMGYPLTHRLLIVQVAKAVVVLCGMEGYHEFVDKHYQDLILNWPHQSGCFFNELRFSEKRQISRRSSSITDFGCDSHTTGLGAASLAIFIRENIENPYGSPS</sequence>
<dbReference type="OMA" id="DFGCDSH"/>
<accession>E2BTF8</accession>
<dbReference type="Proteomes" id="UP000008237">
    <property type="component" value="Unassembled WGS sequence"/>
</dbReference>
<dbReference type="GO" id="GO:0016020">
    <property type="term" value="C:membrane"/>
    <property type="evidence" value="ECO:0007669"/>
    <property type="project" value="TreeGrafter"/>
</dbReference>
<dbReference type="OrthoDB" id="5949187at2759"/>
<dbReference type="GO" id="GO:0005829">
    <property type="term" value="C:cytosol"/>
    <property type="evidence" value="ECO:0007669"/>
    <property type="project" value="TreeGrafter"/>
</dbReference>
<dbReference type="PANTHER" id="PTHR33539:SF1">
    <property type="entry name" value="UPF0764 PROTEIN C16ORF89"/>
    <property type="match status" value="1"/>
</dbReference>
<feature type="non-terminal residue" evidence="1">
    <location>
        <position position="1"/>
    </location>
</feature>
<dbReference type="PANTHER" id="PTHR33539">
    <property type="entry name" value="UPF0764 PROTEIN C16ORF89"/>
    <property type="match status" value="1"/>
</dbReference>
<reference evidence="1 2" key="1">
    <citation type="journal article" date="2010" name="Science">
        <title>Genomic comparison of the ants Camponotus floridanus and Harpegnathos saltator.</title>
        <authorList>
            <person name="Bonasio R."/>
            <person name="Zhang G."/>
            <person name="Ye C."/>
            <person name="Mutti N.S."/>
            <person name="Fang X."/>
            <person name="Qin N."/>
            <person name="Donahue G."/>
            <person name="Yang P."/>
            <person name="Li Q."/>
            <person name="Li C."/>
            <person name="Zhang P."/>
            <person name="Huang Z."/>
            <person name="Berger S.L."/>
            <person name="Reinberg D."/>
            <person name="Wang J."/>
            <person name="Liebig J."/>
        </authorList>
    </citation>
    <scope>NUCLEOTIDE SEQUENCE [LARGE SCALE GENOMIC DNA]</scope>
    <source>
        <strain evidence="1 2">R22 G/1</strain>
    </source>
</reference>
<name>E2BTF8_HARSA</name>
<evidence type="ECO:0000313" key="2">
    <source>
        <dbReference type="Proteomes" id="UP000008237"/>
    </source>
</evidence>
<keyword evidence="2" id="KW-1185">Reference proteome</keyword>
<dbReference type="InterPro" id="IPR031751">
    <property type="entry name" value="DUF4735"/>
</dbReference>
<proteinExistence type="predicted"/>
<organism evidence="2">
    <name type="scientific">Harpegnathos saltator</name>
    <name type="common">Jerdon's jumping ant</name>
    <dbReference type="NCBI Taxonomy" id="610380"/>
    <lineage>
        <taxon>Eukaryota</taxon>
        <taxon>Metazoa</taxon>
        <taxon>Ecdysozoa</taxon>
        <taxon>Arthropoda</taxon>
        <taxon>Hexapoda</taxon>
        <taxon>Insecta</taxon>
        <taxon>Pterygota</taxon>
        <taxon>Neoptera</taxon>
        <taxon>Endopterygota</taxon>
        <taxon>Hymenoptera</taxon>
        <taxon>Apocrita</taxon>
        <taxon>Aculeata</taxon>
        <taxon>Formicoidea</taxon>
        <taxon>Formicidae</taxon>
        <taxon>Ponerinae</taxon>
        <taxon>Ponerini</taxon>
        <taxon>Harpegnathos</taxon>
    </lineage>
</organism>
<dbReference type="AlphaFoldDB" id="E2BTF8"/>
<gene>
    <name evidence="1" type="ORF">EAI_12829</name>
</gene>
<dbReference type="Pfam" id="PF15882">
    <property type="entry name" value="DUF4735"/>
    <property type="match status" value="2"/>
</dbReference>
<dbReference type="InParanoid" id="E2BTF8"/>
<evidence type="ECO:0000313" key="1">
    <source>
        <dbReference type="EMBL" id="EFN80986.1"/>
    </source>
</evidence>
<dbReference type="STRING" id="610380.E2BTF8"/>